<dbReference type="EMBL" id="CAJPEX010000237">
    <property type="protein sequence ID" value="CAG0914493.1"/>
    <property type="molecule type" value="Genomic_DNA"/>
</dbReference>
<name>A0A7R9BI08_9CRUS</name>
<dbReference type="Proteomes" id="UP000678499">
    <property type="component" value="Unassembled WGS sequence"/>
</dbReference>
<evidence type="ECO:0000313" key="2">
    <source>
        <dbReference type="Proteomes" id="UP000678499"/>
    </source>
</evidence>
<proteinExistence type="predicted"/>
<keyword evidence="2" id="KW-1185">Reference proteome</keyword>
<evidence type="ECO:0000313" key="1">
    <source>
        <dbReference type="EMBL" id="CAD7274341.1"/>
    </source>
</evidence>
<dbReference type="OrthoDB" id="6136903at2759"/>
<reference evidence="1" key="1">
    <citation type="submission" date="2020-11" db="EMBL/GenBank/DDBJ databases">
        <authorList>
            <person name="Tran Van P."/>
        </authorList>
    </citation>
    <scope>NUCLEOTIDE SEQUENCE</scope>
</reference>
<gene>
    <name evidence="1" type="ORF">NMOB1V02_LOCUS2178</name>
</gene>
<dbReference type="AlphaFoldDB" id="A0A7R9BI08"/>
<dbReference type="EMBL" id="OA882274">
    <property type="protein sequence ID" value="CAD7274341.1"/>
    <property type="molecule type" value="Genomic_DNA"/>
</dbReference>
<sequence length="80" mass="9008">MDPYPYEYPVAYAAVPTYAGYHYYVVETVAVPPMKKPPRNFSAYDFFFGCFRGSTGNPFEGYEAGVSLNCLFLYGAMRSS</sequence>
<protein>
    <submittedName>
        <fullName evidence="1">Uncharacterized protein</fullName>
    </submittedName>
</protein>
<organism evidence="1">
    <name type="scientific">Notodromas monacha</name>
    <dbReference type="NCBI Taxonomy" id="399045"/>
    <lineage>
        <taxon>Eukaryota</taxon>
        <taxon>Metazoa</taxon>
        <taxon>Ecdysozoa</taxon>
        <taxon>Arthropoda</taxon>
        <taxon>Crustacea</taxon>
        <taxon>Oligostraca</taxon>
        <taxon>Ostracoda</taxon>
        <taxon>Podocopa</taxon>
        <taxon>Podocopida</taxon>
        <taxon>Cypridocopina</taxon>
        <taxon>Cypridoidea</taxon>
        <taxon>Cyprididae</taxon>
        <taxon>Notodromas</taxon>
    </lineage>
</organism>
<accession>A0A7R9BI08</accession>